<dbReference type="PANTHER" id="PTHR43839">
    <property type="entry name" value="OPPC IN A BINDING PROTEIN-DEPENDENT TRANSPORT SYSTEM"/>
    <property type="match status" value="1"/>
</dbReference>
<dbReference type="AlphaFoldDB" id="X1QKC6"/>
<evidence type="ECO:0000313" key="7">
    <source>
        <dbReference type="EMBL" id="GAI68937.1"/>
    </source>
</evidence>
<evidence type="ECO:0000256" key="3">
    <source>
        <dbReference type="ARBA" id="ARBA00022989"/>
    </source>
</evidence>
<dbReference type="PROSITE" id="PS50928">
    <property type="entry name" value="ABC_TM1"/>
    <property type="match status" value="1"/>
</dbReference>
<evidence type="ECO:0000256" key="1">
    <source>
        <dbReference type="ARBA" id="ARBA00004141"/>
    </source>
</evidence>
<dbReference type="EMBL" id="BARW01000754">
    <property type="protein sequence ID" value="GAI68937.1"/>
    <property type="molecule type" value="Genomic_DNA"/>
</dbReference>
<dbReference type="Gene3D" id="1.10.3720.10">
    <property type="entry name" value="MetI-like"/>
    <property type="match status" value="1"/>
</dbReference>
<feature type="domain" description="ABC transmembrane type-1" evidence="6">
    <location>
        <begin position="131"/>
        <end position="327"/>
    </location>
</feature>
<dbReference type="SUPFAM" id="SSF161098">
    <property type="entry name" value="MetI-like"/>
    <property type="match status" value="1"/>
</dbReference>
<keyword evidence="3 5" id="KW-1133">Transmembrane helix</keyword>
<dbReference type="GO" id="GO:0016020">
    <property type="term" value="C:membrane"/>
    <property type="evidence" value="ECO:0007669"/>
    <property type="project" value="UniProtKB-SubCell"/>
</dbReference>
<evidence type="ECO:0000259" key="6">
    <source>
        <dbReference type="PROSITE" id="PS50928"/>
    </source>
</evidence>
<dbReference type="InterPro" id="IPR000515">
    <property type="entry name" value="MetI-like"/>
</dbReference>
<organism evidence="7">
    <name type="scientific">marine sediment metagenome</name>
    <dbReference type="NCBI Taxonomy" id="412755"/>
    <lineage>
        <taxon>unclassified sequences</taxon>
        <taxon>metagenomes</taxon>
        <taxon>ecological metagenomes</taxon>
    </lineage>
</organism>
<name>X1QKC6_9ZZZZ</name>
<proteinExistence type="predicted"/>
<feature type="transmembrane region" description="Helical" evidence="5">
    <location>
        <begin position="305"/>
        <end position="326"/>
    </location>
</feature>
<gene>
    <name evidence="7" type="ORF">S12H4_02878</name>
</gene>
<sequence>MAILGGTTLVIFYILAIFCGFFSPQDIFKQHSGYIYASPQRIHFFDEEGFHLRPFVYGLERKIDPITFRKIYIEDKTRKLPIYFFVRGDKYKLWNLYSTDIHFFGVKDGPIFLFGADKLGRDLFSRNLHAARISLSIGLVGVAISFILGCIIGGISGYFGGMADMVTQRVIEFLICIPTIPLWMSLSAALPKKWPPTKIYFGIVIILSIVGWCGLARVVRGKLLELREEDFVMAAKICGATSGRIITRHLLPAFLSYLIVNVTLAIPNMILGETSLSFLGLGMRAPAVSWGVLLQDAQNVRTLALHPWLLIPGLCVIITILAFNFLGDGLRDAADPYKL</sequence>
<comment type="subcellular location">
    <subcellularLocation>
        <location evidence="1">Membrane</location>
        <topology evidence="1">Multi-pass membrane protein</topology>
    </subcellularLocation>
</comment>
<evidence type="ECO:0000256" key="2">
    <source>
        <dbReference type="ARBA" id="ARBA00022692"/>
    </source>
</evidence>
<evidence type="ECO:0000256" key="4">
    <source>
        <dbReference type="ARBA" id="ARBA00023136"/>
    </source>
</evidence>
<protein>
    <recommendedName>
        <fullName evidence="6">ABC transmembrane type-1 domain-containing protein</fullName>
    </recommendedName>
</protein>
<keyword evidence="4 5" id="KW-0472">Membrane</keyword>
<dbReference type="InterPro" id="IPR035906">
    <property type="entry name" value="MetI-like_sf"/>
</dbReference>
<feature type="transmembrane region" description="Helical" evidence="5">
    <location>
        <begin position="6"/>
        <end position="23"/>
    </location>
</feature>
<keyword evidence="2 5" id="KW-0812">Transmembrane</keyword>
<dbReference type="GO" id="GO:0055085">
    <property type="term" value="P:transmembrane transport"/>
    <property type="evidence" value="ECO:0007669"/>
    <property type="project" value="InterPro"/>
</dbReference>
<feature type="transmembrane region" description="Helical" evidence="5">
    <location>
        <begin position="133"/>
        <end position="159"/>
    </location>
</feature>
<dbReference type="PANTHER" id="PTHR43839:SF3">
    <property type="entry name" value="OLIGOPEPTIDE ABC TRANSPORTER, PERMEASE PROTEIN"/>
    <property type="match status" value="1"/>
</dbReference>
<dbReference type="Pfam" id="PF00528">
    <property type="entry name" value="BPD_transp_1"/>
    <property type="match status" value="1"/>
</dbReference>
<evidence type="ECO:0000256" key="5">
    <source>
        <dbReference type="SAM" id="Phobius"/>
    </source>
</evidence>
<comment type="caution">
    <text evidence="7">The sequence shown here is derived from an EMBL/GenBank/DDBJ whole genome shotgun (WGS) entry which is preliminary data.</text>
</comment>
<reference evidence="7" key="1">
    <citation type="journal article" date="2014" name="Front. Microbiol.">
        <title>High frequency of phylogenetically diverse reductive dehalogenase-homologous genes in deep subseafloor sedimentary metagenomes.</title>
        <authorList>
            <person name="Kawai M."/>
            <person name="Futagami T."/>
            <person name="Toyoda A."/>
            <person name="Takaki Y."/>
            <person name="Nishi S."/>
            <person name="Hori S."/>
            <person name="Arai W."/>
            <person name="Tsubouchi T."/>
            <person name="Morono Y."/>
            <person name="Uchiyama I."/>
            <person name="Ito T."/>
            <person name="Fujiyama A."/>
            <person name="Inagaki F."/>
            <person name="Takami H."/>
        </authorList>
    </citation>
    <scope>NUCLEOTIDE SEQUENCE</scope>
    <source>
        <strain evidence="7">Expedition CK06-06</strain>
    </source>
</reference>
<accession>X1QKC6</accession>
<feature type="transmembrane region" description="Helical" evidence="5">
    <location>
        <begin position="250"/>
        <end position="270"/>
    </location>
</feature>
<dbReference type="CDD" id="cd06261">
    <property type="entry name" value="TM_PBP2"/>
    <property type="match status" value="1"/>
</dbReference>
<feature type="transmembrane region" description="Helical" evidence="5">
    <location>
        <begin position="199"/>
        <end position="219"/>
    </location>
</feature>